<organism evidence="2 3">
    <name type="scientific">Zhihengliuella alba</name>
    <dbReference type="NCBI Taxonomy" id="547018"/>
    <lineage>
        <taxon>Bacteria</taxon>
        <taxon>Bacillati</taxon>
        <taxon>Actinomycetota</taxon>
        <taxon>Actinomycetes</taxon>
        <taxon>Micrococcales</taxon>
        <taxon>Micrococcaceae</taxon>
        <taxon>Zhihengliuella</taxon>
    </lineage>
</organism>
<evidence type="ECO:0000313" key="2">
    <source>
        <dbReference type="EMBL" id="GAA3707803.1"/>
    </source>
</evidence>
<feature type="region of interest" description="Disordered" evidence="1">
    <location>
        <begin position="1"/>
        <end position="22"/>
    </location>
</feature>
<evidence type="ECO:0000256" key="1">
    <source>
        <dbReference type="SAM" id="MobiDB-lite"/>
    </source>
</evidence>
<evidence type="ECO:0000313" key="3">
    <source>
        <dbReference type="Proteomes" id="UP001501536"/>
    </source>
</evidence>
<sequence length="131" mass="15352">MFDDDSRTPTNQFPAYPPRLEPLDLSEPRFQPHDRECLVCYLQRMADYGCARHQFTRHYQRISAPRATSLLERLRGWGGCCCECEIFWNVYVPNPALVDLGEDERIVWSPSCLSVRRGSSQPCELWIRRSQ</sequence>
<dbReference type="Proteomes" id="UP001501536">
    <property type="component" value="Unassembled WGS sequence"/>
</dbReference>
<reference evidence="3" key="1">
    <citation type="journal article" date="2019" name="Int. J. Syst. Evol. Microbiol.">
        <title>The Global Catalogue of Microorganisms (GCM) 10K type strain sequencing project: providing services to taxonomists for standard genome sequencing and annotation.</title>
        <authorList>
            <consortium name="The Broad Institute Genomics Platform"/>
            <consortium name="The Broad Institute Genome Sequencing Center for Infectious Disease"/>
            <person name="Wu L."/>
            <person name="Ma J."/>
        </authorList>
    </citation>
    <scope>NUCLEOTIDE SEQUENCE [LARGE SCALE GENOMIC DNA]</scope>
    <source>
        <strain evidence="3">JCM 16961</strain>
    </source>
</reference>
<evidence type="ECO:0008006" key="4">
    <source>
        <dbReference type="Google" id="ProtNLM"/>
    </source>
</evidence>
<name>A0ABP7DQR5_9MICC</name>
<dbReference type="EMBL" id="BAABCJ010000005">
    <property type="protein sequence ID" value="GAA3707803.1"/>
    <property type="molecule type" value="Genomic_DNA"/>
</dbReference>
<accession>A0ABP7DQR5</accession>
<proteinExistence type="predicted"/>
<keyword evidence="3" id="KW-1185">Reference proteome</keyword>
<dbReference type="RefSeq" id="WP_344884347.1">
    <property type="nucleotide sequence ID" value="NZ_BAABCJ010000005.1"/>
</dbReference>
<protein>
    <recommendedName>
        <fullName evidence="4">DUF2695 domain-containing protein</fullName>
    </recommendedName>
</protein>
<comment type="caution">
    <text evidence="2">The sequence shown here is derived from an EMBL/GenBank/DDBJ whole genome shotgun (WGS) entry which is preliminary data.</text>
</comment>
<gene>
    <name evidence="2" type="ORF">GCM10022377_22050</name>
</gene>